<dbReference type="InterPro" id="IPR051055">
    <property type="entry name" value="PIF1_helicase"/>
</dbReference>
<keyword evidence="1" id="KW-0067">ATP-binding</keyword>
<dbReference type="PANTHER" id="PTHR47642">
    <property type="entry name" value="ATP-DEPENDENT DNA HELICASE"/>
    <property type="match status" value="1"/>
</dbReference>
<protein>
    <recommendedName>
        <fullName evidence="1">ATP-dependent DNA helicase</fullName>
        <ecNumber evidence="1">5.6.2.3</ecNumber>
    </recommendedName>
</protein>
<evidence type="ECO:0000259" key="2">
    <source>
        <dbReference type="Pfam" id="PF05970"/>
    </source>
</evidence>
<keyword evidence="1" id="KW-0234">DNA repair</keyword>
<evidence type="ECO:0000313" key="3">
    <source>
        <dbReference type="EMBL" id="CAI8005302.1"/>
    </source>
</evidence>
<dbReference type="GO" id="GO:0006281">
    <property type="term" value="P:DNA repair"/>
    <property type="evidence" value="ECO:0007669"/>
    <property type="project" value="UniProtKB-KW"/>
</dbReference>
<evidence type="ECO:0000313" key="4">
    <source>
        <dbReference type="Proteomes" id="UP001174909"/>
    </source>
</evidence>
<dbReference type="GO" id="GO:0000723">
    <property type="term" value="P:telomere maintenance"/>
    <property type="evidence" value="ECO:0007669"/>
    <property type="project" value="InterPro"/>
</dbReference>
<proteinExistence type="inferred from homology"/>
<dbReference type="EMBL" id="CASHTH010000596">
    <property type="protein sequence ID" value="CAI8005302.1"/>
    <property type="molecule type" value="Genomic_DNA"/>
</dbReference>
<dbReference type="GO" id="GO:0006310">
    <property type="term" value="P:DNA recombination"/>
    <property type="evidence" value="ECO:0007669"/>
    <property type="project" value="UniProtKB-KW"/>
</dbReference>
<dbReference type="InterPro" id="IPR010285">
    <property type="entry name" value="DNA_helicase_pif1-like_DEAD"/>
</dbReference>
<dbReference type="GO" id="GO:0043139">
    <property type="term" value="F:5'-3' DNA helicase activity"/>
    <property type="evidence" value="ECO:0007669"/>
    <property type="project" value="UniProtKB-EC"/>
</dbReference>
<comment type="similarity">
    <text evidence="1">Belongs to the helicase family.</text>
</comment>
<dbReference type="SUPFAM" id="SSF52540">
    <property type="entry name" value="P-loop containing nucleoside triphosphate hydrolases"/>
    <property type="match status" value="2"/>
</dbReference>
<dbReference type="GO" id="GO:0016787">
    <property type="term" value="F:hydrolase activity"/>
    <property type="evidence" value="ECO:0007669"/>
    <property type="project" value="UniProtKB-KW"/>
</dbReference>
<dbReference type="GO" id="GO:0005524">
    <property type="term" value="F:ATP binding"/>
    <property type="evidence" value="ECO:0007669"/>
    <property type="project" value="UniProtKB-KW"/>
</dbReference>
<dbReference type="Pfam" id="PF05970">
    <property type="entry name" value="PIF1"/>
    <property type="match status" value="1"/>
</dbReference>
<dbReference type="AlphaFoldDB" id="A0AA35R6K2"/>
<dbReference type="Gene3D" id="3.40.50.300">
    <property type="entry name" value="P-loop containing nucleotide triphosphate hydrolases"/>
    <property type="match status" value="2"/>
</dbReference>
<keyword evidence="1" id="KW-0227">DNA damage</keyword>
<evidence type="ECO:0000256" key="1">
    <source>
        <dbReference type="RuleBase" id="RU363044"/>
    </source>
</evidence>
<keyword evidence="1 3" id="KW-0347">Helicase</keyword>
<keyword evidence="1" id="KW-0378">Hydrolase</keyword>
<dbReference type="CDD" id="cd18809">
    <property type="entry name" value="SF1_C_RecD"/>
    <property type="match status" value="1"/>
</dbReference>
<dbReference type="EC" id="5.6.2.3" evidence="1"/>
<name>A0AA35R6K2_GEOBA</name>
<dbReference type="Proteomes" id="UP001174909">
    <property type="component" value="Unassembled WGS sequence"/>
</dbReference>
<dbReference type="PANTHER" id="PTHR47642:SF8">
    <property type="entry name" value="ATP-DEPENDENT DNA HELICASE"/>
    <property type="match status" value="1"/>
</dbReference>
<comment type="catalytic activity">
    <reaction evidence="1">
        <text>ATP + H2O = ADP + phosphate + H(+)</text>
        <dbReference type="Rhea" id="RHEA:13065"/>
        <dbReference type="ChEBI" id="CHEBI:15377"/>
        <dbReference type="ChEBI" id="CHEBI:15378"/>
        <dbReference type="ChEBI" id="CHEBI:30616"/>
        <dbReference type="ChEBI" id="CHEBI:43474"/>
        <dbReference type="ChEBI" id="CHEBI:456216"/>
        <dbReference type="EC" id="5.6.2.3"/>
    </reaction>
</comment>
<comment type="caution">
    <text evidence="3">The sequence shown here is derived from an EMBL/GenBank/DDBJ whole genome shotgun (WGS) entry which is preliminary data.</text>
</comment>
<feature type="non-terminal residue" evidence="3">
    <location>
        <position position="1"/>
    </location>
</feature>
<organism evidence="3 4">
    <name type="scientific">Geodia barretti</name>
    <name type="common">Barrett's horny sponge</name>
    <dbReference type="NCBI Taxonomy" id="519541"/>
    <lineage>
        <taxon>Eukaryota</taxon>
        <taxon>Metazoa</taxon>
        <taxon>Porifera</taxon>
        <taxon>Demospongiae</taxon>
        <taxon>Heteroscleromorpha</taxon>
        <taxon>Tetractinellida</taxon>
        <taxon>Astrophorina</taxon>
        <taxon>Geodiidae</taxon>
        <taxon>Geodia</taxon>
    </lineage>
</organism>
<dbReference type="InterPro" id="IPR027417">
    <property type="entry name" value="P-loop_NTPase"/>
</dbReference>
<accession>A0AA35R6K2</accession>
<sequence length="240" mass="27234">MSVESPSTDCIEHERRGAGYWKIPKDGLMVMRASLSKLKLLIIDEVSMVSSLNLAYSHLRLDEIFARDEWFGGVNVLFVGDILQLPPVNGAVFEKINNRSITTKLGCMTSVNIWQENVVYDKLTINKCQKKDQSFSSMLTKYDGDAVLQALNESPPQPHDVEKVKSKFMLMKKVYVYRKQFPLILPFVVTVHKRQGLSLDCAIMDLSEQVFCPGMAYVALSRVKQLENLHLIAFDEDAIK</sequence>
<keyword evidence="1" id="KW-0547">Nucleotide-binding</keyword>
<keyword evidence="1" id="KW-0233">DNA recombination</keyword>
<comment type="cofactor">
    <cofactor evidence="1">
        <name>Mg(2+)</name>
        <dbReference type="ChEBI" id="CHEBI:18420"/>
    </cofactor>
</comment>
<keyword evidence="4" id="KW-1185">Reference proteome</keyword>
<gene>
    <name evidence="3" type="ORF">GBAR_LOCUS4132</name>
</gene>
<feature type="domain" description="DNA helicase Pif1-like DEAD-box helicase" evidence="2">
    <location>
        <begin position="32"/>
        <end position="132"/>
    </location>
</feature>
<reference evidence="3" key="1">
    <citation type="submission" date="2023-03" db="EMBL/GenBank/DDBJ databases">
        <authorList>
            <person name="Steffen K."/>
            <person name="Cardenas P."/>
        </authorList>
    </citation>
    <scope>NUCLEOTIDE SEQUENCE</scope>
</reference>